<evidence type="ECO:0000256" key="1">
    <source>
        <dbReference type="SAM" id="Coils"/>
    </source>
</evidence>
<gene>
    <name evidence="2" type="ORF">E1I69_14490</name>
</gene>
<dbReference type="Proteomes" id="UP000306477">
    <property type="component" value="Unassembled WGS sequence"/>
</dbReference>
<organism evidence="2 3">
    <name type="scientific">Bacillus timonensis</name>
    <dbReference type="NCBI Taxonomy" id="1033734"/>
    <lineage>
        <taxon>Bacteria</taxon>
        <taxon>Bacillati</taxon>
        <taxon>Bacillota</taxon>
        <taxon>Bacilli</taxon>
        <taxon>Bacillales</taxon>
        <taxon>Bacillaceae</taxon>
        <taxon>Bacillus</taxon>
    </lineage>
</organism>
<dbReference type="OrthoDB" id="2991278at2"/>
<dbReference type="RefSeq" id="WP_116350479.1">
    <property type="nucleotide sequence ID" value="NZ_SLUB01000027.1"/>
</dbReference>
<reference evidence="2 3" key="1">
    <citation type="journal article" date="2019" name="Indoor Air">
        <title>Impacts of indoor surface finishes on bacterial viability.</title>
        <authorList>
            <person name="Hu J."/>
            <person name="Maamar S.B."/>
            <person name="Glawe A.J."/>
            <person name="Gottel N."/>
            <person name="Gilbert J.A."/>
            <person name="Hartmann E.M."/>
        </authorList>
    </citation>
    <scope>NUCLEOTIDE SEQUENCE [LARGE SCALE GENOMIC DNA]</scope>
    <source>
        <strain evidence="2 3">AF060A6</strain>
    </source>
</reference>
<accession>A0A4S3PPK1</accession>
<comment type="caution">
    <text evidence="2">The sequence shown here is derived from an EMBL/GenBank/DDBJ whole genome shotgun (WGS) entry which is preliminary data.</text>
</comment>
<feature type="coiled-coil region" evidence="1">
    <location>
        <begin position="13"/>
        <end position="40"/>
    </location>
</feature>
<evidence type="ECO:0000313" key="2">
    <source>
        <dbReference type="EMBL" id="THE11509.1"/>
    </source>
</evidence>
<dbReference type="Pfam" id="PF13040">
    <property type="entry name" value="Fur_reg_FbpB"/>
    <property type="match status" value="1"/>
</dbReference>
<protein>
    <submittedName>
        <fullName evidence="2">FbpB family small basic protein</fullName>
    </submittedName>
</protein>
<dbReference type="InterPro" id="IPR025004">
    <property type="entry name" value="SenN/SenS"/>
</dbReference>
<sequence length="43" mass="5200">MRKVRKVSFADLVKENKQQLLKDQEAMDRIEARLEQKRLEKAE</sequence>
<dbReference type="EMBL" id="SLUB01000027">
    <property type="protein sequence ID" value="THE11509.1"/>
    <property type="molecule type" value="Genomic_DNA"/>
</dbReference>
<keyword evidence="1" id="KW-0175">Coiled coil</keyword>
<keyword evidence="3" id="KW-1185">Reference proteome</keyword>
<dbReference type="STRING" id="1033734.GCA_000285535_00571"/>
<proteinExistence type="predicted"/>
<name>A0A4S3PPK1_9BACI</name>
<dbReference type="AlphaFoldDB" id="A0A4S3PPK1"/>
<evidence type="ECO:0000313" key="3">
    <source>
        <dbReference type="Proteomes" id="UP000306477"/>
    </source>
</evidence>